<feature type="signal peptide" evidence="1">
    <location>
        <begin position="1"/>
        <end position="20"/>
    </location>
</feature>
<evidence type="ECO:0008006" key="4">
    <source>
        <dbReference type="Google" id="ProtNLM"/>
    </source>
</evidence>
<evidence type="ECO:0000256" key="1">
    <source>
        <dbReference type="SAM" id="SignalP"/>
    </source>
</evidence>
<dbReference type="Proteomes" id="UP000001601">
    <property type="component" value="Unassembled WGS sequence"/>
</dbReference>
<dbReference type="AlphaFoldDB" id="A3XID4"/>
<proteinExistence type="predicted"/>
<evidence type="ECO:0000313" key="3">
    <source>
        <dbReference type="Proteomes" id="UP000001601"/>
    </source>
</evidence>
<protein>
    <recommendedName>
        <fullName evidence="4">Lipoprotein</fullName>
    </recommendedName>
</protein>
<keyword evidence="1" id="KW-0732">Signal</keyword>
<accession>A3XID4</accession>
<dbReference type="OrthoDB" id="1490993at2"/>
<comment type="caution">
    <text evidence="2">The sequence shown here is derived from an EMBL/GenBank/DDBJ whole genome shotgun (WGS) entry which is preliminary data.</text>
</comment>
<dbReference type="RefSeq" id="WP_009781442.1">
    <property type="nucleotide sequence ID" value="NZ_CH672395.1"/>
</dbReference>
<dbReference type="EMBL" id="AANC01000001">
    <property type="protein sequence ID" value="EAQ50959.1"/>
    <property type="molecule type" value="Genomic_DNA"/>
</dbReference>
<feature type="chain" id="PRO_5002662408" description="Lipoprotein" evidence="1">
    <location>
        <begin position="21"/>
        <end position="326"/>
    </location>
</feature>
<keyword evidence="3" id="KW-1185">Reference proteome</keyword>
<dbReference type="HOGENOM" id="CLU_1006985_0_0_10"/>
<gene>
    <name evidence="2" type="ORF">MED217_15490</name>
</gene>
<reference evidence="2 3" key="1">
    <citation type="journal article" date="2007" name="Nature">
        <title>Light stimulates growth of proteorhodopsin-containing marine Flavobacteria.</title>
        <authorList>
            <person name="Gomez-Consarnau L."/>
            <person name="Gonzalez J.M."/>
            <person name="Coll-Llado M."/>
            <person name="Gourdon P."/>
            <person name="Pascher T."/>
            <person name="Neutze R."/>
            <person name="Pedros-Alio C."/>
            <person name="Pinhassi J."/>
        </authorList>
    </citation>
    <scope>NUCLEOTIDE SEQUENCE [LARGE SCALE GENOMIC DNA]</scope>
    <source>
        <strain evidence="2 3">MED217</strain>
    </source>
</reference>
<evidence type="ECO:0000313" key="2">
    <source>
        <dbReference type="EMBL" id="EAQ50959.1"/>
    </source>
</evidence>
<sequence length="326" mass="38040">MKIKYLIILFGLLCILNACDKVENKTNDYTQYHSEIIAAETLISLEKYEKALIRYEKLFNQYDFIFLRDYKVAAQLSFLIGEKEKGLIYIKKGISNGWELGHLKEHTFLAKHLLASDWELIEEHYEHLHDQFLNSIDTTIRSSVHAMIEKDQKLAYKAYVIEDEEEQEKFISENFPEHSEKQLSDLIDIIERKGYPGEFLIGNDFWVSTILSHHNSQGVAYVREDTLFDFIKPKLMQFLKEGYISPYEIALPEDWKKAVTSEWKESSYGYLIPPNISNISQINKARSAIGLPSVQLRNKLIAIETKTGMRLYLPDWVNGTIKIEEK</sequence>
<organism evidence="2 3">
    <name type="scientific">Leeuwenhoekiella blandensis (strain CECT 7118 / CCUG 51940 / KCTC 22103 / MED217)</name>
    <name type="common">Flavobacterium sp. (strain MED217)</name>
    <dbReference type="NCBI Taxonomy" id="398720"/>
    <lineage>
        <taxon>Bacteria</taxon>
        <taxon>Pseudomonadati</taxon>
        <taxon>Bacteroidota</taxon>
        <taxon>Flavobacteriia</taxon>
        <taxon>Flavobacteriales</taxon>
        <taxon>Flavobacteriaceae</taxon>
        <taxon>Leeuwenhoekiella</taxon>
    </lineage>
</organism>
<name>A3XID4_LEEBM</name>
<dbReference type="eggNOG" id="ENOG502ZCJB">
    <property type="taxonomic scope" value="Bacteria"/>
</dbReference>
<dbReference type="STRING" id="398720.MED217_15490"/>